<gene>
    <name evidence="7" type="ORF">RZS28_13475</name>
</gene>
<keyword evidence="2" id="KW-0479">Metal-binding</keyword>
<dbReference type="EMBL" id="CP136862">
    <property type="protein sequence ID" value="WOJ88814.1"/>
    <property type="molecule type" value="Genomic_DNA"/>
</dbReference>
<dbReference type="PANTHER" id="PTHR16557:SF2">
    <property type="entry name" value="NUCLEIC ACID DIOXYGENASE ALKBH1"/>
    <property type="match status" value="1"/>
</dbReference>
<evidence type="ECO:0000256" key="2">
    <source>
        <dbReference type="ARBA" id="ARBA00022723"/>
    </source>
</evidence>
<keyword evidence="4" id="KW-0560">Oxidoreductase</keyword>
<dbReference type="Proteomes" id="UP001626536">
    <property type="component" value="Chromosome"/>
</dbReference>
<evidence type="ECO:0000256" key="4">
    <source>
        <dbReference type="ARBA" id="ARBA00023002"/>
    </source>
</evidence>
<proteinExistence type="predicted"/>
<evidence type="ECO:0000313" key="7">
    <source>
        <dbReference type="EMBL" id="WOJ88814.1"/>
    </source>
</evidence>
<keyword evidence="8" id="KW-1185">Reference proteome</keyword>
<dbReference type="Pfam" id="PF13532">
    <property type="entry name" value="2OG-FeII_Oxy_2"/>
    <property type="match status" value="1"/>
</dbReference>
<keyword evidence="3 7" id="KW-0223">Dioxygenase</keyword>
<name>A0ABZ0HQD1_9HYPH</name>
<evidence type="ECO:0000256" key="5">
    <source>
        <dbReference type="ARBA" id="ARBA00023004"/>
    </source>
</evidence>
<evidence type="ECO:0000256" key="3">
    <source>
        <dbReference type="ARBA" id="ARBA00022964"/>
    </source>
</evidence>
<reference evidence="7 8" key="1">
    <citation type="submission" date="2023-10" db="EMBL/GenBank/DDBJ databases">
        <title>Novel methanotroph of the genus Methylocapsa from a subarctic wetland.</title>
        <authorList>
            <person name="Belova S.E."/>
            <person name="Oshkin I.Y."/>
            <person name="Miroshnikov K."/>
            <person name="Dedysh S.N."/>
        </authorList>
    </citation>
    <scope>NUCLEOTIDE SEQUENCE [LARGE SCALE GENOMIC DNA]</scope>
    <source>
        <strain evidence="7 8">RX1</strain>
    </source>
</reference>
<dbReference type="RefSeq" id="WP_407338251.1">
    <property type="nucleotide sequence ID" value="NZ_CP136862.1"/>
</dbReference>
<dbReference type="SUPFAM" id="SSF51197">
    <property type="entry name" value="Clavaminate synthase-like"/>
    <property type="match status" value="1"/>
</dbReference>
<keyword evidence="5" id="KW-0408">Iron</keyword>
<dbReference type="PROSITE" id="PS51471">
    <property type="entry name" value="FE2OG_OXY"/>
    <property type="match status" value="1"/>
</dbReference>
<feature type="domain" description="Fe2OG dioxygenase" evidence="6">
    <location>
        <begin position="113"/>
        <end position="213"/>
    </location>
</feature>
<dbReference type="InterPro" id="IPR027450">
    <property type="entry name" value="AlkB-like"/>
</dbReference>
<dbReference type="PANTHER" id="PTHR16557">
    <property type="entry name" value="ALKYLATED DNA REPAIR PROTEIN ALKB-RELATED"/>
    <property type="match status" value="1"/>
</dbReference>
<comment type="cofactor">
    <cofactor evidence="1">
        <name>Fe(2+)</name>
        <dbReference type="ChEBI" id="CHEBI:29033"/>
    </cofactor>
</comment>
<evidence type="ECO:0000313" key="8">
    <source>
        <dbReference type="Proteomes" id="UP001626536"/>
    </source>
</evidence>
<dbReference type="InterPro" id="IPR004574">
    <property type="entry name" value="Alkb"/>
</dbReference>
<dbReference type="GO" id="GO:0051213">
    <property type="term" value="F:dioxygenase activity"/>
    <property type="evidence" value="ECO:0007669"/>
    <property type="project" value="UniProtKB-KW"/>
</dbReference>
<organism evidence="7 8">
    <name type="scientific">Methylocapsa polymorpha</name>
    <dbReference type="NCBI Taxonomy" id="3080828"/>
    <lineage>
        <taxon>Bacteria</taxon>
        <taxon>Pseudomonadati</taxon>
        <taxon>Pseudomonadota</taxon>
        <taxon>Alphaproteobacteria</taxon>
        <taxon>Hyphomicrobiales</taxon>
        <taxon>Beijerinckiaceae</taxon>
        <taxon>Methylocapsa</taxon>
    </lineage>
</organism>
<dbReference type="InterPro" id="IPR037151">
    <property type="entry name" value="AlkB-like_sf"/>
</dbReference>
<evidence type="ECO:0000256" key="1">
    <source>
        <dbReference type="ARBA" id="ARBA00001954"/>
    </source>
</evidence>
<dbReference type="InterPro" id="IPR005123">
    <property type="entry name" value="Oxoglu/Fe-dep_dioxygenase_dom"/>
</dbReference>
<dbReference type="Gene3D" id="2.60.120.590">
    <property type="entry name" value="Alpha-ketoglutarate-dependent dioxygenase AlkB-like"/>
    <property type="match status" value="1"/>
</dbReference>
<evidence type="ECO:0000259" key="6">
    <source>
        <dbReference type="PROSITE" id="PS51471"/>
    </source>
</evidence>
<accession>A0ABZ0HQD1</accession>
<protein>
    <submittedName>
        <fullName evidence="7">Alpha-ketoglutarate-dependent dioxygenase AlkB</fullName>
    </submittedName>
</protein>
<sequence>MEDLFETVETPGRICLGSGLIYMPAYLDAAAQTALAADIAQVVAEAPWLQPRMPHSGHPLSVKMTNCGALGWMSDRDGGYRYEAGHPDTGRPWPPVPPRVLNVWRALADYPHPPEACLINFYDCKARMGLHQDRDEQDFSAPVVSISLGESCVFRYGVRRADATNRIELRSGDVLVLGGASRLFFHGVDKILGGESGLLPGGGRINLTLRRVTRP</sequence>